<name>A0ACD5HNW3_9PROT</name>
<organism evidence="1 2">
    <name type="scientific">Acidithiobacillus sulfuriphilus</name>
    <dbReference type="NCBI Taxonomy" id="1867749"/>
    <lineage>
        <taxon>Bacteria</taxon>
        <taxon>Pseudomonadati</taxon>
        <taxon>Pseudomonadota</taxon>
        <taxon>Acidithiobacillia</taxon>
        <taxon>Acidithiobacillales</taxon>
        <taxon>Acidithiobacillaceae</taxon>
        <taxon>Acidithiobacillus</taxon>
    </lineage>
</organism>
<gene>
    <name evidence="1" type="primary">rapZ</name>
    <name evidence="1" type="ORF">EC580_001625</name>
</gene>
<reference evidence="1 2" key="1">
    <citation type="journal article" date="2019" name="Int. J. Syst. Evol. Microbiol.">
        <title>Acidithiobacillus sulfuriphilus sp. nov.: an extremely acidophilic sulfur-oxidizing chemolithotroph isolated from a neutral pH environment.</title>
        <authorList>
            <person name="Falagan C."/>
            <person name="Moya-Beltran A."/>
            <person name="Castro M."/>
            <person name="Quatrini R."/>
            <person name="Johnson D.B."/>
        </authorList>
    </citation>
    <scope>NUCLEOTIDE SEQUENCE [LARGE SCALE GENOMIC DNA]</scope>
    <source>
        <strain evidence="1 2">CJ-2</strain>
    </source>
</reference>
<proteinExistence type="predicted"/>
<dbReference type="Proteomes" id="UP000271650">
    <property type="component" value="Chromosome"/>
</dbReference>
<accession>A0ACD5HNW3</accession>
<protein>
    <submittedName>
        <fullName evidence="1">RNase adapter RapZ</fullName>
    </submittedName>
</protein>
<evidence type="ECO:0000313" key="1">
    <source>
        <dbReference type="EMBL" id="XRI77401.1"/>
    </source>
</evidence>
<evidence type="ECO:0000313" key="2">
    <source>
        <dbReference type="Proteomes" id="UP000271650"/>
    </source>
</evidence>
<sequence length="301" mass="33337">MEARDFIIVSGLSGSGKSTVLQALEDQGYYCVDNLPATLLADFGGELTRRGEKPMLAAVSIDVRNREFLAALPAALATLRSRHGLRPRILFLEADEATLIRRYSETRRRHPLTDAGGGELSPAGALVTVLRREREMVQPLLDVADKRLDTSQINTHQLRLRVQAWSLASRHYGGLVLLLQSFAFKNGVPLDSDFVFDLRALPNPHYDPALRPLTGRDAAVRTFLDGAPGVRAAHDSLRLFLQSWLAPFAEEHRNYVTVSLGCTGGQHRSVYMVEALSRDLAGEGRRLLVQHRELGITEARP</sequence>
<dbReference type="EMBL" id="CP127527">
    <property type="protein sequence ID" value="XRI77401.1"/>
    <property type="molecule type" value="Genomic_DNA"/>
</dbReference>
<keyword evidence="2" id="KW-1185">Reference proteome</keyword>